<keyword evidence="22" id="KW-0808">Transferase</keyword>
<keyword evidence="22" id="KW-0418">Kinase</keyword>
<proteinExistence type="inferred from homology"/>
<dbReference type="EMBL" id="JACIJR010000002">
    <property type="protein sequence ID" value="MBB5728182.1"/>
    <property type="molecule type" value="Genomic_DNA"/>
</dbReference>
<dbReference type="AlphaFoldDB" id="A0A7W9BQ95"/>
<evidence type="ECO:0000313" key="23">
    <source>
        <dbReference type="Proteomes" id="UP000546701"/>
    </source>
</evidence>
<feature type="binding site" evidence="18">
    <location>
        <begin position="119"/>
        <end position="125"/>
    </location>
    <ligand>
        <name>(6S)-NADPHX</name>
        <dbReference type="ChEBI" id="CHEBI:64076"/>
    </ligand>
</feature>
<keyword evidence="6 17" id="KW-0547">Nucleotide-binding</keyword>
<evidence type="ECO:0000256" key="2">
    <source>
        <dbReference type="ARBA" id="ARBA00000909"/>
    </source>
</evidence>
<evidence type="ECO:0000256" key="18">
    <source>
        <dbReference type="HAMAP-Rule" id="MF_01966"/>
    </source>
</evidence>
<dbReference type="GO" id="GO:0052856">
    <property type="term" value="F:NAD(P)HX epimerase activity"/>
    <property type="evidence" value="ECO:0007669"/>
    <property type="project" value="UniProtKB-UniRule"/>
</dbReference>
<dbReference type="RefSeq" id="WP_229673610.1">
    <property type="nucleotide sequence ID" value="NZ_BMJP01000001.1"/>
</dbReference>
<comment type="similarity">
    <text evidence="18">Belongs to the NnrE/AIBP family.</text>
</comment>
<evidence type="ECO:0000256" key="12">
    <source>
        <dbReference type="ARBA" id="ARBA00023239"/>
    </source>
</evidence>
<dbReference type="PANTHER" id="PTHR12592:SF0">
    <property type="entry name" value="ATP-DEPENDENT (S)-NAD(P)H-HYDRATE DEHYDRATASE"/>
    <property type="match status" value="1"/>
</dbReference>
<feature type="binding site" evidence="17">
    <location>
        <position position="240"/>
    </location>
    <ligand>
        <name>(6S)-NADPHX</name>
        <dbReference type="ChEBI" id="CHEBI:64076"/>
    </ligand>
</feature>
<comment type="function">
    <text evidence="14 19">Bifunctional enzyme that catalyzes the epimerization of the S- and R-forms of NAD(P)HX and the dehydration of the S-form of NAD(P)HX at the expense of ADP, which is converted to AMP. This allows the repair of both epimers of NAD(P)HX, a damaged form of NAD(P)H that is a result of enzymatic or heat-dependent hydration.</text>
</comment>
<evidence type="ECO:0000256" key="19">
    <source>
        <dbReference type="PIRNR" id="PIRNR017184"/>
    </source>
</evidence>
<keyword evidence="11 18" id="KW-0413">Isomerase</keyword>
<keyword evidence="10 17" id="KW-0520">NAD</keyword>
<dbReference type="NCBIfam" id="TIGR00197">
    <property type="entry name" value="yjeF_nterm"/>
    <property type="match status" value="1"/>
</dbReference>
<dbReference type="SUPFAM" id="SSF53613">
    <property type="entry name" value="Ribokinase-like"/>
    <property type="match status" value="1"/>
</dbReference>
<dbReference type="NCBIfam" id="TIGR00196">
    <property type="entry name" value="yjeF_cterm"/>
    <property type="match status" value="1"/>
</dbReference>
<dbReference type="PROSITE" id="PS01050">
    <property type="entry name" value="YJEF_C_2"/>
    <property type="match status" value="1"/>
</dbReference>
<feature type="binding site" evidence="17">
    <location>
        <position position="340"/>
    </location>
    <ligand>
        <name>(6S)-NADPHX</name>
        <dbReference type="ChEBI" id="CHEBI:64076"/>
    </ligand>
</feature>
<keyword evidence="13" id="KW-0511">Multifunctional enzyme</keyword>
<dbReference type="Gene3D" id="3.40.50.10260">
    <property type="entry name" value="YjeF N-terminal domain"/>
    <property type="match status" value="1"/>
</dbReference>
<evidence type="ECO:0000256" key="17">
    <source>
        <dbReference type="HAMAP-Rule" id="MF_01965"/>
    </source>
</evidence>
<name>A0A7W9BQ95_9SPHN</name>
<keyword evidence="7 17" id="KW-0067">ATP-binding</keyword>
<comment type="catalytic activity">
    <reaction evidence="16 17 19">
        <text>(6S)-NADPHX + ADP = AMP + phosphate + NADPH + H(+)</text>
        <dbReference type="Rhea" id="RHEA:32235"/>
        <dbReference type="ChEBI" id="CHEBI:15378"/>
        <dbReference type="ChEBI" id="CHEBI:43474"/>
        <dbReference type="ChEBI" id="CHEBI:57783"/>
        <dbReference type="ChEBI" id="CHEBI:64076"/>
        <dbReference type="ChEBI" id="CHEBI:456215"/>
        <dbReference type="ChEBI" id="CHEBI:456216"/>
        <dbReference type="EC" id="4.2.1.136"/>
    </reaction>
</comment>
<comment type="cofactor">
    <cofactor evidence="17">
        <name>Mg(2+)</name>
        <dbReference type="ChEBI" id="CHEBI:18420"/>
    </cofactor>
</comment>
<dbReference type="GO" id="GO:0016301">
    <property type="term" value="F:kinase activity"/>
    <property type="evidence" value="ECO:0007669"/>
    <property type="project" value="UniProtKB-KW"/>
</dbReference>
<feature type="binding site" evidence="18">
    <location>
        <position position="115"/>
    </location>
    <ligand>
        <name>K(+)</name>
        <dbReference type="ChEBI" id="CHEBI:29103"/>
    </ligand>
</feature>
<dbReference type="InterPro" id="IPR017953">
    <property type="entry name" value="Carbohydrate_kinase_pred_CS"/>
</dbReference>
<feature type="binding site" evidence="18">
    <location>
        <position position="148"/>
    </location>
    <ligand>
        <name>(6S)-NADPHX</name>
        <dbReference type="ChEBI" id="CHEBI:64076"/>
    </ligand>
</feature>
<feature type="binding site" evidence="18">
    <location>
        <begin position="58"/>
        <end position="62"/>
    </location>
    <ligand>
        <name>(6S)-NADPHX</name>
        <dbReference type="ChEBI" id="CHEBI:64076"/>
    </ligand>
</feature>
<protein>
    <recommendedName>
        <fullName evidence="19">Bifunctional NAD(P)H-hydrate repair enzyme</fullName>
    </recommendedName>
    <alternativeName>
        <fullName evidence="19">Nicotinamide nucleotide repair protein</fullName>
    </alternativeName>
    <domain>
        <recommendedName>
            <fullName evidence="19">ADP-dependent (S)-NAD(P)H-hydrate dehydratase</fullName>
            <ecNumber evidence="19">4.2.1.136</ecNumber>
        </recommendedName>
        <alternativeName>
            <fullName evidence="19">ADP-dependent NAD(P)HX dehydratase</fullName>
        </alternativeName>
    </domain>
    <domain>
        <recommendedName>
            <fullName evidence="19">NAD(P)H-hydrate epimerase</fullName>
            <ecNumber evidence="19">5.1.99.6</ecNumber>
        </recommendedName>
    </domain>
</protein>
<evidence type="ECO:0000259" key="20">
    <source>
        <dbReference type="PROSITE" id="PS51383"/>
    </source>
</evidence>
<evidence type="ECO:0000313" key="22">
    <source>
        <dbReference type="EMBL" id="MBB5728182.1"/>
    </source>
</evidence>
<evidence type="ECO:0000256" key="14">
    <source>
        <dbReference type="ARBA" id="ARBA00025153"/>
    </source>
</evidence>
<dbReference type="Pfam" id="PF03853">
    <property type="entry name" value="YjeF_N"/>
    <property type="match status" value="1"/>
</dbReference>
<keyword evidence="12 17" id="KW-0456">Lyase</keyword>
<dbReference type="InterPro" id="IPR000631">
    <property type="entry name" value="CARKD"/>
</dbReference>
<dbReference type="GO" id="GO:0005524">
    <property type="term" value="F:ATP binding"/>
    <property type="evidence" value="ECO:0007669"/>
    <property type="project" value="UniProtKB-UniRule"/>
</dbReference>
<comment type="catalytic activity">
    <reaction evidence="2 18 19">
        <text>(6R)-NADPHX = (6S)-NADPHX</text>
        <dbReference type="Rhea" id="RHEA:32227"/>
        <dbReference type="ChEBI" id="CHEBI:64076"/>
        <dbReference type="ChEBI" id="CHEBI:64077"/>
        <dbReference type="EC" id="5.1.99.6"/>
    </reaction>
</comment>
<evidence type="ECO:0000256" key="5">
    <source>
        <dbReference type="ARBA" id="ARBA00022723"/>
    </source>
</evidence>
<gene>
    <name evidence="18" type="primary">nnrE</name>
    <name evidence="17" type="synonym">nnrD</name>
    <name evidence="22" type="ORF">FHS99_000652</name>
</gene>
<feature type="binding site" evidence="17">
    <location>
        <position position="403"/>
    </location>
    <ligand>
        <name>(6S)-NADPHX</name>
        <dbReference type="ChEBI" id="CHEBI:64076"/>
    </ligand>
</feature>
<dbReference type="InterPro" id="IPR030677">
    <property type="entry name" value="Nnr"/>
</dbReference>
<dbReference type="HAMAP" id="MF_01965">
    <property type="entry name" value="NADHX_dehydratase"/>
    <property type="match status" value="1"/>
</dbReference>
<organism evidence="22 23">
    <name type="scientific">Sphingomonas prati</name>
    <dbReference type="NCBI Taxonomy" id="1843237"/>
    <lineage>
        <taxon>Bacteria</taxon>
        <taxon>Pseudomonadati</taxon>
        <taxon>Pseudomonadota</taxon>
        <taxon>Alphaproteobacteria</taxon>
        <taxon>Sphingomonadales</taxon>
        <taxon>Sphingomonadaceae</taxon>
        <taxon>Sphingomonas</taxon>
    </lineage>
</organism>
<evidence type="ECO:0000256" key="7">
    <source>
        <dbReference type="ARBA" id="ARBA00022840"/>
    </source>
</evidence>
<feature type="domain" description="YjeF C-terminal" evidence="20">
    <location>
        <begin position="207"/>
        <end position="457"/>
    </location>
</feature>
<evidence type="ECO:0000256" key="3">
    <source>
        <dbReference type="ARBA" id="ARBA00006001"/>
    </source>
</evidence>
<evidence type="ECO:0000256" key="6">
    <source>
        <dbReference type="ARBA" id="ARBA00022741"/>
    </source>
</evidence>
<dbReference type="Proteomes" id="UP000546701">
    <property type="component" value="Unassembled WGS sequence"/>
</dbReference>
<dbReference type="EC" id="5.1.99.6" evidence="19"/>
<feature type="binding site" evidence="17">
    <location>
        <position position="402"/>
    </location>
    <ligand>
        <name>AMP</name>
        <dbReference type="ChEBI" id="CHEBI:456215"/>
    </ligand>
</feature>
<evidence type="ECO:0000256" key="16">
    <source>
        <dbReference type="ARBA" id="ARBA00049209"/>
    </source>
</evidence>
<accession>A0A7W9BQ95</accession>
<keyword evidence="5 18" id="KW-0479">Metal-binding</keyword>
<comment type="catalytic activity">
    <reaction evidence="1 18 19">
        <text>(6R)-NADHX = (6S)-NADHX</text>
        <dbReference type="Rhea" id="RHEA:32215"/>
        <dbReference type="ChEBI" id="CHEBI:64074"/>
        <dbReference type="ChEBI" id="CHEBI:64075"/>
        <dbReference type="EC" id="5.1.99.6"/>
    </reaction>
</comment>
<evidence type="ECO:0000256" key="8">
    <source>
        <dbReference type="ARBA" id="ARBA00022857"/>
    </source>
</evidence>
<evidence type="ECO:0000256" key="4">
    <source>
        <dbReference type="ARBA" id="ARBA00009524"/>
    </source>
</evidence>
<evidence type="ECO:0000256" key="11">
    <source>
        <dbReference type="ARBA" id="ARBA00023235"/>
    </source>
</evidence>
<comment type="similarity">
    <text evidence="17">Belongs to the NnrD/CARKD family.</text>
</comment>
<comment type="caution">
    <text evidence="22">The sequence shown here is derived from an EMBL/GenBank/DDBJ whole genome shotgun (WGS) entry which is preliminary data.</text>
</comment>
<comment type="similarity">
    <text evidence="4 19">In the C-terminal section; belongs to the NnrD/CARKD family.</text>
</comment>
<feature type="binding site" evidence="18">
    <location>
        <position position="151"/>
    </location>
    <ligand>
        <name>K(+)</name>
        <dbReference type="ChEBI" id="CHEBI:29103"/>
    </ligand>
</feature>
<feature type="binding site" evidence="17">
    <location>
        <begin position="373"/>
        <end position="377"/>
    </location>
    <ligand>
        <name>AMP</name>
        <dbReference type="ChEBI" id="CHEBI:456215"/>
    </ligand>
</feature>
<dbReference type="GO" id="GO:0110051">
    <property type="term" value="P:metabolite repair"/>
    <property type="evidence" value="ECO:0007669"/>
    <property type="project" value="TreeGrafter"/>
</dbReference>
<dbReference type="GO" id="GO:0052855">
    <property type="term" value="F:ADP-dependent NAD(P)H-hydrate dehydratase activity"/>
    <property type="evidence" value="ECO:0007669"/>
    <property type="project" value="UniProtKB-UniRule"/>
</dbReference>
<comment type="function">
    <text evidence="18">Catalyzes the epimerization of the S- and R-forms of NAD(P)HX, a damaged form of NAD(P)H that is a result of enzymatic or heat-dependent hydration. This is a prerequisite for the S-specific NAD(P)H-hydrate dehydratase to allow the repair of both epimers of NAD(P)HX.</text>
</comment>
<comment type="function">
    <text evidence="17">Catalyzes the dehydration of the S-form of NAD(P)HX at the expense of ADP, which is converted to AMP. Together with NAD(P)HX epimerase, which catalyzes the epimerization of the S- and R-forms, the enzyme allows the repair of both epimers of NAD(P)HX, a damaged form of NAD(P)H that is a result of enzymatic or heat-dependent hydration.</text>
</comment>
<dbReference type="EC" id="4.2.1.136" evidence="19"/>
<feature type="domain" description="YjeF N-terminal" evidence="21">
    <location>
        <begin position="12"/>
        <end position="206"/>
    </location>
</feature>
<dbReference type="GO" id="GO:0046872">
    <property type="term" value="F:metal ion binding"/>
    <property type="evidence" value="ECO:0007669"/>
    <property type="project" value="UniProtKB-UniRule"/>
</dbReference>
<feature type="binding site" evidence="18">
    <location>
        <position position="59"/>
    </location>
    <ligand>
        <name>K(+)</name>
        <dbReference type="ChEBI" id="CHEBI:29103"/>
    </ligand>
</feature>
<evidence type="ECO:0000256" key="1">
    <source>
        <dbReference type="ARBA" id="ARBA00000013"/>
    </source>
</evidence>
<dbReference type="Pfam" id="PF01256">
    <property type="entry name" value="Carb_kinase"/>
    <property type="match status" value="1"/>
</dbReference>
<dbReference type="InterPro" id="IPR029056">
    <property type="entry name" value="Ribokinase-like"/>
</dbReference>
<comment type="cofactor">
    <cofactor evidence="18 19">
        <name>K(+)</name>
        <dbReference type="ChEBI" id="CHEBI:29103"/>
    </cofactor>
    <text evidence="18 19">Binds 1 potassium ion per subunit.</text>
</comment>
<dbReference type="SUPFAM" id="SSF64153">
    <property type="entry name" value="YjeF N-terminal domain-like"/>
    <property type="match status" value="1"/>
</dbReference>
<sequence length="458" mass="45227">MSGRPILTAAAMRAAEAACMAGGTDAGVLMERAGASVAEATWRFAAGAPTLVLCGPGNNGGDGYVVARMLRERGVDVTVAVLGPPRSSHALAARAAWGGPVVALDDAPTRAVLVDALFGTGLARGLEPAVAAALVRLAGAARVRIAVDLPSGVATDDGATFGTELPTYDMTVALGALKPAHRLQPAAALCGRVVVADIGVAVASSELTAIGRPSLPAPGAEDHKYTRGMVAVLSGAMGGAALLAATAAQRTGAGYVVLAGGASAGGLHALVHRQGTEVLGDARVDAVLCGPGLGRGAAAERTLVAALACGRPLVLDADALRLASPAVLRGLAVPAIVTPHGGEFEHLFGALPGSRIDRARAAAAMAQCVVVLKGADTVIAAPDGRVAIADPAPAWLATAGTGDVLAGLVAAMRARIDDPFAAAQAAVWLHGAAAEAAGAVLVADDLLDMIRKVVSACQ</sequence>
<keyword evidence="23" id="KW-1185">Reference proteome</keyword>
<comment type="subunit">
    <text evidence="17">Homotetramer.</text>
</comment>
<evidence type="ECO:0000256" key="10">
    <source>
        <dbReference type="ARBA" id="ARBA00023027"/>
    </source>
</evidence>
<evidence type="ECO:0000256" key="9">
    <source>
        <dbReference type="ARBA" id="ARBA00022958"/>
    </source>
</evidence>
<dbReference type="PROSITE" id="PS51385">
    <property type="entry name" value="YJEF_N"/>
    <property type="match status" value="1"/>
</dbReference>
<dbReference type="InterPro" id="IPR036652">
    <property type="entry name" value="YjeF_N_dom_sf"/>
</dbReference>
<dbReference type="Gene3D" id="3.40.1190.20">
    <property type="match status" value="1"/>
</dbReference>
<dbReference type="CDD" id="cd01171">
    <property type="entry name" value="YXKO-related"/>
    <property type="match status" value="1"/>
</dbReference>
<comment type="catalytic activity">
    <reaction evidence="15 17 19">
        <text>(6S)-NADHX + ADP = AMP + phosphate + NADH + H(+)</text>
        <dbReference type="Rhea" id="RHEA:32223"/>
        <dbReference type="ChEBI" id="CHEBI:15378"/>
        <dbReference type="ChEBI" id="CHEBI:43474"/>
        <dbReference type="ChEBI" id="CHEBI:57945"/>
        <dbReference type="ChEBI" id="CHEBI:64074"/>
        <dbReference type="ChEBI" id="CHEBI:456215"/>
        <dbReference type="ChEBI" id="CHEBI:456216"/>
        <dbReference type="EC" id="4.2.1.136"/>
    </reaction>
</comment>
<dbReference type="PROSITE" id="PS51383">
    <property type="entry name" value="YJEF_C_3"/>
    <property type="match status" value="1"/>
</dbReference>
<evidence type="ECO:0000256" key="15">
    <source>
        <dbReference type="ARBA" id="ARBA00048238"/>
    </source>
</evidence>
<dbReference type="GO" id="GO:0046496">
    <property type="term" value="P:nicotinamide nucleotide metabolic process"/>
    <property type="evidence" value="ECO:0007669"/>
    <property type="project" value="UniProtKB-UniRule"/>
</dbReference>
<keyword evidence="8 17" id="KW-0521">NADP</keyword>
<dbReference type="HAMAP" id="MF_01966">
    <property type="entry name" value="NADHX_epimerase"/>
    <property type="match status" value="1"/>
</dbReference>
<reference evidence="22 23" key="1">
    <citation type="submission" date="2020-08" db="EMBL/GenBank/DDBJ databases">
        <title>Genomic Encyclopedia of Type Strains, Phase IV (KMG-IV): sequencing the most valuable type-strain genomes for metagenomic binning, comparative biology and taxonomic classification.</title>
        <authorList>
            <person name="Goeker M."/>
        </authorList>
    </citation>
    <scope>NUCLEOTIDE SEQUENCE [LARGE SCALE GENOMIC DNA]</scope>
    <source>
        <strain evidence="22 23">DSM 103336</strain>
    </source>
</reference>
<dbReference type="PANTHER" id="PTHR12592">
    <property type="entry name" value="ATP-DEPENDENT (S)-NAD(P)H-HYDRATE DEHYDRATASE FAMILY MEMBER"/>
    <property type="match status" value="1"/>
</dbReference>
<feature type="binding site" evidence="17">
    <location>
        <position position="292"/>
    </location>
    <ligand>
        <name>(6S)-NADPHX</name>
        <dbReference type="ChEBI" id="CHEBI:64076"/>
    </ligand>
</feature>
<dbReference type="InterPro" id="IPR004443">
    <property type="entry name" value="YjeF_N_dom"/>
</dbReference>
<keyword evidence="9 18" id="KW-0630">Potassium</keyword>
<comment type="caution">
    <text evidence="18">Lacks conserved residue(s) required for the propagation of feature annotation.</text>
</comment>
<comment type="similarity">
    <text evidence="3 19">In the N-terminal section; belongs to the NnrE/AIBP family.</text>
</comment>
<evidence type="ECO:0000259" key="21">
    <source>
        <dbReference type="PROSITE" id="PS51385"/>
    </source>
</evidence>
<dbReference type="PIRSF" id="PIRSF017184">
    <property type="entry name" value="Nnr"/>
    <property type="match status" value="1"/>
</dbReference>
<evidence type="ECO:0000256" key="13">
    <source>
        <dbReference type="ARBA" id="ARBA00023268"/>
    </source>
</evidence>